<dbReference type="InterPro" id="IPR051400">
    <property type="entry name" value="HAD-like_hydrolase"/>
</dbReference>
<dbReference type="Gene3D" id="1.10.150.520">
    <property type="match status" value="1"/>
</dbReference>
<protein>
    <submittedName>
        <fullName evidence="5">HAD-superfamily hydrolase, subfamily IA, variant 3</fullName>
    </submittedName>
</protein>
<evidence type="ECO:0000256" key="2">
    <source>
        <dbReference type="ARBA" id="ARBA00022723"/>
    </source>
</evidence>
<dbReference type="Gene3D" id="3.40.50.1000">
    <property type="entry name" value="HAD superfamily/HAD-like"/>
    <property type="match status" value="1"/>
</dbReference>
<dbReference type="eggNOG" id="COG1011">
    <property type="taxonomic scope" value="Bacteria"/>
</dbReference>
<evidence type="ECO:0000256" key="3">
    <source>
        <dbReference type="ARBA" id="ARBA00022801"/>
    </source>
</evidence>
<organism evidence="5 6">
    <name type="scientific">Deinococcus proteolyticus (strain ATCC 35074 / DSM 20540 / JCM 6276 / NBRC 101906 / NCIMB 13154 / VKM Ac-1939 / CCM 2703 / MRP)</name>
    <dbReference type="NCBI Taxonomy" id="693977"/>
    <lineage>
        <taxon>Bacteria</taxon>
        <taxon>Thermotogati</taxon>
        <taxon>Deinococcota</taxon>
        <taxon>Deinococci</taxon>
        <taxon>Deinococcales</taxon>
        <taxon>Deinococcaceae</taxon>
        <taxon>Deinococcus</taxon>
    </lineage>
</organism>
<dbReference type="RefSeq" id="WP_013614604.1">
    <property type="nucleotide sequence ID" value="NC_015161.1"/>
</dbReference>
<dbReference type="Proteomes" id="UP000007718">
    <property type="component" value="Chromosome"/>
</dbReference>
<dbReference type="InterPro" id="IPR023214">
    <property type="entry name" value="HAD_sf"/>
</dbReference>
<keyword evidence="2" id="KW-0479">Metal-binding</keyword>
<proteinExistence type="predicted"/>
<keyword evidence="4" id="KW-0460">Magnesium</keyword>
<evidence type="ECO:0000313" key="6">
    <source>
        <dbReference type="Proteomes" id="UP000007718"/>
    </source>
</evidence>
<dbReference type="AlphaFoldDB" id="F0RM75"/>
<dbReference type="GO" id="GO:0044281">
    <property type="term" value="P:small molecule metabolic process"/>
    <property type="evidence" value="ECO:0007669"/>
    <property type="project" value="UniProtKB-ARBA"/>
</dbReference>
<reference evidence="5 6" key="2">
    <citation type="journal article" date="2012" name="Stand. Genomic Sci.">
        <title>Complete genome sequence of the orange-red pigmented, radioresistant Deinococcus proteolyticus type strain (MRP(T)).</title>
        <authorList>
            <person name="Copeland A."/>
            <person name="Zeytun A."/>
            <person name="Yassawong M."/>
            <person name="Nolan M."/>
            <person name="Lucas S."/>
            <person name="Hammon N."/>
            <person name="Deshpande S."/>
            <person name="Cheng J.F."/>
            <person name="Han C."/>
            <person name="Tapia R."/>
            <person name="Goodwin L.A."/>
            <person name="Pitluck S."/>
            <person name="Mavromatis K."/>
            <person name="Liolios K."/>
            <person name="Pagani I."/>
            <person name="Ivanova N."/>
            <person name="Mikhailova N."/>
            <person name="Pati A."/>
            <person name="Chen A."/>
            <person name="Palaniappan K."/>
            <person name="Land M."/>
            <person name="Hauser L."/>
            <person name="Jeffries C.D."/>
            <person name="Brambilla E.M."/>
            <person name="Rohde M."/>
            <person name="Sikorski J."/>
            <person name="Pukall R."/>
            <person name="Goker M."/>
            <person name="Detter J.C."/>
            <person name="Woyke T."/>
            <person name="Bristow J."/>
            <person name="Eisen J.A."/>
            <person name="Markowitz V."/>
            <person name="Hugenholtz P."/>
            <person name="Kyrpides N.C."/>
            <person name="Klenk H.P."/>
            <person name="Lapidus A."/>
        </authorList>
    </citation>
    <scope>NUCLEOTIDE SEQUENCE [LARGE SCALE GENOMIC DNA]</scope>
    <source>
        <strain evidence="6">ATCC 35074 / DSM 20540 / JCM 6276 / NBRC 101906 / NCIMB 13154 / VKM Ac-1939 / CCM 2703 / MRP</strain>
    </source>
</reference>
<keyword evidence="6" id="KW-1185">Reference proteome</keyword>
<dbReference type="SUPFAM" id="SSF56784">
    <property type="entry name" value="HAD-like"/>
    <property type="match status" value="1"/>
</dbReference>
<dbReference type="GO" id="GO:0016791">
    <property type="term" value="F:phosphatase activity"/>
    <property type="evidence" value="ECO:0007669"/>
    <property type="project" value="TreeGrafter"/>
</dbReference>
<sequence>MKAALFDLDGTLHDRTATLRRWLPGHLCRFGLPPEYAARFLELDDFGYRSKREVFPQLVREFGLKCDPQVLFDDFGNHVKQAVPMVYAVEVLRELRKDGVALGLVTNGWPQPQRAVLATCGLAEFFDAVVVSGEVGVAKPDPRSYRLALDALGTAPADAWFVGDSPRNDIWGPQQLGMRAAWLPTGHPLAGEQPDATLHDLRGVRHLL</sequence>
<accession>F0RM75</accession>
<evidence type="ECO:0000313" key="5">
    <source>
        <dbReference type="EMBL" id="ADY25995.1"/>
    </source>
</evidence>
<dbReference type="STRING" id="693977.Deipr_0839"/>
<gene>
    <name evidence="5" type="ordered locus">Deipr_0839</name>
</gene>
<dbReference type="GO" id="GO:0046872">
    <property type="term" value="F:metal ion binding"/>
    <property type="evidence" value="ECO:0007669"/>
    <property type="project" value="UniProtKB-KW"/>
</dbReference>
<dbReference type="NCBIfam" id="TIGR01509">
    <property type="entry name" value="HAD-SF-IA-v3"/>
    <property type="match status" value="1"/>
</dbReference>
<dbReference type="SFLD" id="SFLDG01129">
    <property type="entry name" value="C1.5:_HAD__Beta-PGM__Phosphata"/>
    <property type="match status" value="1"/>
</dbReference>
<dbReference type="OrthoDB" id="9809962at2"/>
<dbReference type="Pfam" id="PF00702">
    <property type="entry name" value="Hydrolase"/>
    <property type="match status" value="1"/>
</dbReference>
<dbReference type="InterPro" id="IPR006439">
    <property type="entry name" value="HAD-SF_hydro_IA"/>
</dbReference>
<dbReference type="NCBIfam" id="TIGR01549">
    <property type="entry name" value="HAD-SF-IA-v1"/>
    <property type="match status" value="1"/>
</dbReference>
<reference evidence="6" key="1">
    <citation type="submission" date="2011-02" db="EMBL/GenBank/DDBJ databases">
        <title>The complete sequence of chromosome of Deinococcus proteolyticus DSM 20540.</title>
        <authorList>
            <consortium name="US DOE Joint Genome Institute (JGI-PGF)"/>
            <person name="Lucas S."/>
            <person name="Copeland A."/>
            <person name="Lapidus A."/>
            <person name="Bruce D."/>
            <person name="Goodwin L."/>
            <person name="Pitluck S."/>
            <person name="Kyrpides N."/>
            <person name="Mavromatis K."/>
            <person name="Pagani I."/>
            <person name="Ivanova N."/>
            <person name="Ovchinnikova G."/>
            <person name="Zeytun A."/>
            <person name="Detter J.C."/>
            <person name="Han C."/>
            <person name="Land M."/>
            <person name="Hauser L."/>
            <person name="Markowitz V."/>
            <person name="Cheng J.-F."/>
            <person name="Hugenholtz P."/>
            <person name="Woyke T."/>
            <person name="Wu D."/>
            <person name="Pukall R."/>
            <person name="Steenblock K."/>
            <person name="Brambilla E."/>
            <person name="Klenk H.-P."/>
            <person name="Eisen J.A."/>
        </authorList>
    </citation>
    <scope>NUCLEOTIDE SEQUENCE [LARGE SCALE GENOMIC DNA]</scope>
    <source>
        <strain evidence="6">ATCC 35074 / DSM 20540 / JCM 6276 / NBRC 101906 / NCIMB 13154 / VKM Ac-1939 / CCM 2703 / MRP</strain>
    </source>
</reference>
<dbReference type="PRINTS" id="PR00413">
    <property type="entry name" value="HADHALOGNASE"/>
</dbReference>
<dbReference type="PANTHER" id="PTHR46470:SF2">
    <property type="entry name" value="GLYCERALDEHYDE 3-PHOSPHATE PHOSPHATASE"/>
    <property type="match status" value="1"/>
</dbReference>
<evidence type="ECO:0000256" key="1">
    <source>
        <dbReference type="ARBA" id="ARBA00001946"/>
    </source>
</evidence>
<dbReference type="KEGG" id="dpt:Deipr_0839"/>
<dbReference type="EMBL" id="CP002536">
    <property type="protein sequence ID" value="ADY25995.1"/>
    <property type="molecule type" value="Genomic_DNA"/>
</dbReference>
<evidence type="ECO:0000256" key="4">
    <source>
        <dbReference type="ARBA" id="ARBA00022842"/>
    </source>
</evidence>
<name>F0RM75_DEIPM</name>
<keyword evidence="3 5" id="KW-0378">Hydrolase</keyword>
<dbReference type="SFLD" id="SFLDS00003">
    <property type="entry name" value="Haloacid_Dehalogenase"/>
    <property type="match status" value="1"/>
</dbReference>
<dbReference type="HOGENOM" id="CLU_045011_8_3_0"/>
<dbReference type="InterPro" id="IPR036412">
    <property type="entry name" value="HAD-like_sf"/>
</dbReference>
<dbReference type="PANTHER" id="PTHR46470">
    <property type="entry name" value="N-ACYLNEURAMINATE-9-PHOSPHATASE"/>
    <property type="match status" value="1"/>
</dbReference>
<comment type="cofactor">
    <cofactor evidence="1">
        <name>Mg(2+)</name>
        <dbReference type="ChEBI" id="CHEBI:18420"/>
    </cofactor>
</comment>